<dbReference type="SUPFAM" id="SSF103196">
    <property type="entry name" value="Roadblock/LC7 domain"/>
    <property type="match status" value="1"/>
</dbReference>
<keyword evidence="2" id="KW-1185">Reference proteome</keyword>
<dbReference type="Proteomes" id="UP000029443">
    <property type="component" value="Unassembled WGS sequence"/>
</dbReference>
<name>A0ABR4WC08_9GAMM</name>
<proteinExistence type="predicted"/>
<dbReference type="RefSeq" id="WP_035248363.1">
    <property type="nucleotide sequence ID" value="NZ_ARXU01000008.1"/>
</dbReference>
<sequence>MKLTTLTPPLQALHDSSDDILLVSLISSDGMPVVHIGEGLDYDEQSALFFEMKKACDRVLDGLRLGHSEEIFIRCREGCICIWPVGDMVFACMARPSVNSQRMQMLAWKTVSALGALV</sequence>
<evidence type="ECO:0000313" key="2">
    <source>
        <dbReference type="Proteomes" id="UP000029443"/>
    </source>
</evidence>
<dbReference type="EMBL" id="ARXU01000008">
    <property type="protein sequence ID" value="KGD60728.1"/>
    <property type="molecule type" value="Genomic_DNA"/>
</dbReference>
<dbReference type="Gene3D" id="3.30.450.30">
    <property type="entry name" value="Dynein light chain 2a, cytoplasmic"/>
    <property type="match status" value="1"/>
</dbReference>
<evidence type="ECO:0000313" key="1">
    <source>
        <dbReference type="EMBL" id="KGD60728.1"/>
    </source>
</evidence>
<evidence type="ECO:0008006" key="3">
    <source>
        <dbReference type="Google" id="ProtNLM"/>
    </source>
</evidence>
<reference evidence="1 2" key="1">
    <citation type="submission" date="2012-09" db="EMBL/GenBank/DDBJ databases">
        <title>Genome Sequence of alkane-degrading Bacterium Alcanivorax jadensis T9.</title>
        <authorList>
            <person name="Lai Q."/>
            <person name="Shao Z."/>
        </authorList>
    </citation>
    <scope>NUCLEOTIDE SEQUENCE [LARGE SCALE GENOMIC DNA]</scope>
    <source>
        <strain evidence="1 2">T9</strain>
    </source>
</reference>
<gene>
    <name evidence="1" type="ORF">T9A_02205</name>
</gene>
<organism evidence="1 2">
    <name type="scientific">Alcanivorax jadensis T9</name>
    <dbReference type="NCBI Taxonomy" id="1177181"/>
    <lineage>
        <taxon>Bacteria</taxon>
        <taxon>Pseudomonadati</taxon>
        <taxon>Pseudomonadota</taxon>
        <taxon>Gammaproteobacteria</taxon>
        <taxon>Oceanospirillales</taxon>
        <taxon>Alcanivoracaceae</taxon>
        <taxon>Alcanivorax</taxon>
    </lineage>
</organism>
<protein>
    <recommendedName>
        <fullName evidence="3">Roadblock/LAMTOR2 domain-containing protein</fullName>
    </recommendedName>
</protein>
<accession>A0ABR4WC08</accession>
<comment type="caution">
    <text evidence="1">The sequence shown here is derived from an EMBL/GenBank/DDBJ whole genome shotgun (WGS) entry which is preliminary data.</text>
</comment>